<dbReference type="PRINTS" id="PR01374">
    <property type="entry name" value="TONBPROTEIN"/>
</dbReference>
<protein>
    <recommendedName>
        <fullName evidence="10">Protein TonB</fullName>
    </recommendedName>
</protein>
<organism evidence="12 13">
    <name type="scientific">Glycocaulis alkaliphilus</name>
    <dbReference type="NCBI Taxonomy" id="1434191"/>
    <lineage>
        <taxon>Bacteria</taxon>
        <taxon>Pseudomonadati</taxon>
        <taxon>Pseudomonadota</taxon>
        <taxon>Alphaproteobacteria</taxon>
        <taxon>Maricaulales</taxon>
        <taxon>Maricaulaceae</taxon>
        <taxon>Glycocaulis</taxon>
    </lineage>
</organism>
<dbReference type="InterPro" id="IPR037682">
    <property type="entry name" value="TonB_C"/>
</dbReference>
<dbReference type="InterPro" id="IPR006260">
    <property type="entry name" value="TonB/TolA_C"/>
</dbReference>
<dbReference type="SUPFAM" id="SSF74653">
    <property type="entry name" value="TolA/TonB C-terminal domain"/>
    <property type="match status" value="1"/>
</dbReference>
<evidence type="ECO:0000256" key="3">
    <source>
        <dbReference type="ARBA" id="ARBA00022448"/>
    </source>
</evidence>
<dbReference type="PANTHER" id="PTHR33446:SF14">
    <property type="entry name" value="PROTEIN TONB"/>
    <property type="match status" value="1"/>
</dbReference>
<dbReference type="GO" id="GO:0055085">
    <property type="term" value="P:transmembrane transport"/>
    <property type="evidence" value="ECO:0007669"/>
    <property type="project" value="InterPro"/>
</dbReference>
<dbReference type="PANTHER" id="PTHR33446">
    <property type="entry name" value="PROTEIN TONB-RELATED"/>
    <property type="match status" value="1"/>
</dbReference>
<dbReference type="InterPro" id="IPR003538">
    <property type="entry name" value="TonB"/>
</dbReference>
<evidence type="ECO:0000256" key="6">
    <source>
        <dbReference type="ARBA" id="ARBA00022692"/>
    </source>
</evidence>
<dbReference type="GO" id="GO:0005886">
    <property type="term" value="C:plasma membrane"/>
    <property type="evidence" value="ECO:0007669"/>
    <property type="project" value="UniProtKB-SubCell"/>
</dbReference>
<proteinExistence type="inferred from homology"/>
<keyword evidence="9 10" id="KW-0472">Membrane</keyword>
<keyword evidence="13" id="KW-1185">Reference proteome</keyword>
<keyword evidence="6 10" id="KW-0812">Transmembrane</keyword>
<accession>A0A3T0EAY6</accession>
<dbReference type="NCBIfam" id="TIGR01352">
    <property type="entry name" value="tonB_Cterm"/>
    <property type="match status" value="1"/>
</dbReference>
<dbReference type="GO" id="GO:0030288">
    <property type="term" value="C:outer membrane-bounded periplasmic space"/>
    <property type="evidence" value="ECO:0007669"/>
    <property type="project" value="InterPro"/>
</dbReference>
<evidence type="ECO:0000256" key="5">
    <source>
        <dbReference type="ARBA" id="ARBA00022519"/>
    </source>
</evidence>
<dbReference type="KEGG" id="gak:X907_2112"/>
<keyword evidence="10" id="KW-0735">Signal-anchor</keyword>
<dbReference type="Proteomes" id="UP000286954">
    <property type="component" value="Chromosome"/>
</dbReference>
<feature type="transmembrane region" description="Helical" evidence="10">
    <location>
        <begin position="7"/>
        <end position="29"/>
    </location>
</feature>
<name>A0A3T0EAY6_9PROT</name>
<comment type="function">
    <text evidence="10">Interacts with outer membrane receptor proteins that carry out high-affinity binding and energy dependent uptake into the periplasmic space of specific substrates. It could act to transduce energy from the cytoplasmic membrane to specific energy-requiring processes in the outer membrane, resulting in the release into the periplasm of ligands bound by these outer membrane proteins.</text>
</comment>
<sequence>MASLVRLLVGAPLAAIVTFLLFTLMQILIFDDTAPPDDAGDEVRITIADAPEEIQARQRDANIDQVEDVTPPPPPPAIERARADQPTESMSTIVGGLPEFDRPSLAGGDISFDVSDRDAQPLVRIPPQYPPRAAERGLEGRCSVEFDVTPEGSPTNVRILSCTNSVFERETIRAVERWRYEPRVQDGTPQWRRGVQTQFDYTLDQ</sequence>
<dbReference type="OrthoDB" id="7630804at2"/>
<keyword evidence="5 10" id="KW-0997">Cell inner membrane</keyword>
<keyword evidence="3 10" id="KW-0813">Transport</keyword>
<evidence type="ECO:0000256" key="8">
    <source>
        <dbReference type="ARBA" id="ARBA00022989"/>
    </source>
</evidence>
<feature type="domain" description="TonB C-terminal" evidence="11">
    <location>
        <begin position="114"/>
        <end position="205"/>
    </location>
</feature>
<dbReference type="GO" id="GO:0015891">
    <property type="term" value="P:siderophore transport"/>
    <property type="evidence" value="ECO:0007669"/>
    <property type="project" value="InterPro"/>
</dbReference>
<comment type="similarity">
    <text evidence="2 10">Belongs to the TonB family.</text>
</comment>
<keyword evidence="7 10" id="KW-0653">Protein transport</keyword>
<gene>
    <name evidence="12" type="ORF">X907_2112</name>
</gene>
<evidence type="ECO:0000313" key="12">
    <source>
        <dbReference type="EMBL" id="AZU04635.1"/>
    </source>
</evidence>
<evidence type="ECO:0000256" key="2">
    <source>
        <dbReference type="ARBA" id="ARBA00006555"/>
    </source>
</evidence>
<evidence type="ECO:0000259" key="11">
    <source>
        <dbReference type="PROSITE" id="PS52015"/>
    </source>
</evidence>
<evidence type="ECO:0000256" key="10">
    <source>
        <dbReference type="RuleBase" id="RU362123"/>
    </source>
</evidence>
<dbReference type="GO" id="GO:0031992">
    <property type="term" value="F:energy transducer activity"/>
    <property type="evidence" value="ECO:0007669"/>
    <property type="project" value="InterPro"/>
</dbReference>
<reference evidence="12 13" key="1">
    <citation type="submission" date="2016-12" db="EMBL/GenBank/DDBJ databases">
        <title>The genome of dimorphic prosthecate Glycocaulis alkaliphilus 6b-8t, isolated from crude oil dictates its adaptability in petroleum environments.</title>
        <authorList>
            <person name="Wu X.-L."/>
            <person name="Geng S."/>
        </authorList>
    </citation>
    <scope>NUCLEOTIDE SEQUENCE [LARGE SCALE GENOMIC DNA]</scope>
    <source>
        <strain evidence="12 13">6B-8</strain>
    </source>
</reference>
<comment type="subcellular location">
    <subcellularLocation>
        <location evidence="1 10">Cell inner membrane</location>
        <topology evidence="1 10">Single-pass membrane protein</topology>
        <orientation evidence="1 10">Periplasmic side</orientation>
    </subcellularLocation>
</comment>
<dbReference type="Gene3D" id="3.30.1150.10">
    <property type="match status" value="1"/>
</dbReference>
<keyword evidence="4 10" id="KW-1003">Cell membrane</keyword>
<dbReference type="GO" id="GO:0015031">
    <property type="term" value="P:protein transport"/>
    <property type="evidence" value="ECO:0007669"/>
    <property type="project" value="UniProtKB-UniRule"/>
</dbReference>
<evidence type="ECO:0000256" key="7">
    <source>
        <dbReference type="ARBA" id="ARBA00022927"/>
    </source>
</evidence>
<dbReference type="Pfam" id="PF03544">
    <property type="entry name" value="TonB_C"/>
    <property type="match status" value="1"/>
</dbReference>
<dbReference type="AlphaFoldDB" id="A0A3T0EAY6"/>
<evidence type="ECO:0000256" key="9">
    <source>
        <dbReference type="ARBA" id="ARBA00023136"/>
    </source>
</evidence>
<dbReference type="EMBL" id="CP018911">
    <property type="protein sequence ID" value="AZU04635.1"/>
    <property type="molecule type" value="Genomic_DNA"/>
</dbReference>
<evidence type="ECO:0000256" key="1">
    <source>
        <dbReference type="ARBA" id="ARBA00004383"/>
    </source>
</evidence>
<dbReference type="RefSeq" id="WP_127567730.1">
    <property type="nucleotide sequence ID" value="NZ_BMFB01000001.1"/>
</dbReference>
<dbReference type="PROSITE" id="PS52015">
    <property type="entry name" value="TONB_CTD"/>
    <property type="match status" value="1"/>
</dbReference>
<keyword evidence="8 10" id="KW-1133">Transmembrane helix</keyword>
<evidence type="ECO:0000313" key="13">
    <source>
        <dbReference type="Proteomes" id="UP000286954"/>
    </source>
</evidence>
<evidence type="ECO:0000256" key="4">
    <source>
        <dbReference type="ARBA" id="ARBA00022475"/>
    </source>
</evidence>
<dbReference type="InterPro" id="IPR051045">
    <property type="entry name" value="TonB-dependent_transducer"/>
</dbReference>